<protein>
    <submittedName>
        <fullName evidence="1">Uncharacterized protein</fullName>
    </submittedName>
</protein>
<keyword evidence="2" id="KW-1185">Reference proteome</keyword>
<sequence length="45" mass="4916">MGERYRCLFEDGENADVGVVVTLAFCPRAVFVEESFDALGRSVGC</sequence>
<name>M0MW15_9EURY</name>
<comment type="caution">
    <text evidence="1">The sequence shown here is derived from an EMBL/GenBank/DDBJ whole genome shotgun (WGS) entry which is preliminary data.</text>
</comment>
<dbReference type="EMBL" id="AOME01000088">
    <property type="protein sequence ID" value="EMA48630.1"/>
    <property type="molecule type" value="Genomic_DNA"/>
</dbReference>
<reference evidence="1 2" key="1">
    <citation type="journal article" date="2014" name="PLoS Genet.">
        <title>Phylogenetically driven sequencing of extremely halophilic archaea reveals strategies for static and dynamic osmo-response.</title>
        <authorList>
            <person name="Becker E.A."/>
            <person name="Seitzer P.M."/>
            <person name="Tritt A."/>
            <person name="Larsen D."/>
            <person name="Krusor M."/>
            <person name="Yao A.I."/>
            <person name="Wu D."/>
            <person name="Madern D."/>
            <person name="Eisen J.A."/>
            <person name="Darling A.E."/>
            <person name="Facciotti M.T."/>
        </authorList>
    </citation>
    <scope>NUCLEOTIDE SEQUENCE [LARGE SCALE GENOMIC DNA]</scope>
    <source>
        <strain evidence="1 2">DSM 8989</strain>
    </source>
</reference>
<proteinExistence type="predicted"/>
<dbReference type="PATRIC" id="fig|1227456.3.peg.3957"/>
<dbReference type="Proteomes" id="UP000011625">
    <property type="component" value="Unassembled WGS sequence"/>
</dbReference>
<organism evidence="1 2">
    <name type="scientific">Halococcus salifodinae DSM 8989</name>
    <dbReference type="NCBI Taxonomy" id="1227456"/>
    <lineage>
        <taxon>Archaea</taxon>
        <taxon>Methanobacteriati</taxon>
        <taxon>Methanobacteriota</taxon>
        <taxon>Stenosarchaea group</taxon>
        <taxon>Halobacteria</taxon>
        <taxon>Halobacteriales</taxon>
        <taxon>Halococcaceae</taxon>
        <taxon>Halococcus</taxon>
    </lineage>
</organism>
<gene>
    <name evidence="1" type="ORF">C450_19506</name>
</gene>
<dbReference type="AlphaFoldDB" id="M0MW15"/>
<evidence type="ECO:0000313" key="2">
    <source>
        <dbReference type="Proteomes" id="UP000011625"/>
    </source>
</evidence>
<evidence type="ECO:0000313" key="1">
    <source>
        <dbReference type="EMBL" id="EMA48630.1"/>
    </source>
</evidence>
<accession>M0MW15</accession>